<dbReference type="PANTHER" id="PTHR14969">
    <property type="entry name" value="SPHINGOSINE-1-PHOSPHATE PHOSPHOHYDROLASE"/>
    <property type="match status" value="1"/>
</dbReference>
<dbReference type="EMBL" id="BAAAQW010000006">
    <property type="protein sequence ID" value="GAA2201454.1"/>
    <property type="molecule type" value="Genomic_DNA"/>
</dbReference>
<sequence length="517" mass="54040">MNPSRLSVRRLRPPGIPFHVLAGVDRRIVRAVGALPAGPWDRAFSWLTRAATRSVLWIAIAAGLSTRKGPPRRAAAHGLLAVAVASAGVNLIAKRLLPRTRPHPESLPAYRFLHPQPTSSSLPSGHSASAVAFAAGVGMVSPALGAALAPLAAGVAYSRVHTGAHWPSDVVLGSALGAGAALATRTWWPRQEAAPEPRSTPAPAPALEGGEGLVIVVNPLSGSTEESVRSSLATLFPRAEVHELREDEDALDAARALAARPGVQALGVWGGDGTVGAIAGVCAETRLPLVVLPGGTFNHFARDVGALEPDEVAEAVGAGHAIRCDLGRVRVERGALEKPDVSHAVMLNTGSIGVYPNLVRRRDHLLRRFPALGKRAAAALAALATFSASTPTRLAVDGGRHRLWILFIGRGRYWPRDLAPLERPIVDDGVLDLRAIGAGPRFARLRVLGAVATGTTEKSPVTHMWEAGTLDVAARKGALILAVDGEVIPGVRRATITVEPGALTVYSPRGAEPDQAD</sequence>
<dbReference type="RefSeq" id="WP_344300152.1">
    <property type="nucleotide sequence ID" value="NZ_BAAAQW010000006.1"/>
</dbReference>
<gene>
    <name evidence="8" type="ORF">GCM10009849_26020</name>
</gene>
<dbReference type="InterPro" id="IPR000326">
    <property type="entry name" value="PAP2/HPO"/>
</dbReference>
<keyword evidence="8" id="KW-0418">Kinase</keyword>
<keyword evidence="4" id="KW-0378">Hydrolase</keyword>
<keyword evidence="6" id="KW-0472">Membrane</keyword>
<evidence type="ECO:0000256" key="4">
    <source>
        <dbReference type="ARBA" id="ARBA00022801"/>
    </source>
</evidence>
<keyword evidence="2" id="KW-1003">Cell membrane</keyword>
<protein>
    <submittedName>
        <fullName evidence="8">Bifunctional phosphatase PAP2/diacylglycerol kinase family protein</fullName>
    </submittedName>
</protein>
<keyword evidence="3" id="KW-0812">Transmembrane</keyword>
<name>A0ABN3BX77_9MICC</name>
<evidence type="ECO:0000256" key="1">
    <source>
        <dbReference type="ARBA" id="ARBA00004651"/>
    </source>
</evidence>
<dbReference type="GO" id="GO:0016301">
    <property type="term" value="F:kinase activity"/>
    <property type="evidence" value="ECO:0007669"/>
    <property type="project" value="UniProtKB-KW"/>
</dbReference>
<dbReference type="Pfam" id="PF01569">
    <property type="entry name" value="PAP2"/>
    <property type="match status" value="1"/>
</dbReference>
<dbReference type="Gene3D" id="1.20.144.10">
    <property type="entry name" value="Phosphatidic acid phosphatase type 2/haloperoxidase"/>
    <property type="match status" value="1"/>
</dbReference>
<dbReference type="SUPFAM" id="SSF48317">
    <property type="entry name" value="Acid phosphatase/Vanadium-dependent haloperoxidase"/>
    <property type="match status" value="1"/>
</dbReference>
<dbReference type="InterPro" id="IPR017438">
    <property type="entry name" value="ATP-NAD_kinase_N"/>
</dbReference>
<comment type="subcellular location">
    <subcellularLocation>
        <location evidence="1">Cell membrane</location>
        <topology evidence="1">Multi-pass membrane protein</topology>
    </subcellularLocation>
</comment>
<dbReference type="InterPro" id="IPR045540">
    <property type="entry name" value="YegS/DAGK_C"/>
</dbReference>
<dbReference type="InterPro" id="IPR036938">
    <property type="entry name" value="PAP2/HPO_sf"/>
</dbReference>
<dbReference type="InterPro" id="IPR001206">
    <property type="entry name" value="Diacylglycerol_kinase_cat_dom"/>
</dbReference>
<dbReference type="Pfam" id="PF19279">
    <property type="entry name" value="YegS_C"/>
    <property type="match status" value="1"/>
</dbReference>
<dbReference type="Pfam" id="PF00781">
    <property type="entry name" value="DAGK_cat"/>
    <property type="match status" value="1"/>
</dbReference>
<evidence type="ECO:0000256" key="5">
    <source>
        <dbReference type="ARBA" id="ARBA00022989"/>
    </source>
</evidence>
<dbReference type="Gene3D" id="2.60.200.40">
    <property type="match status" value="1"/>
</dbReference>
<dbReference type="CDD" id="cd01610">
    <property type="entry name" value="PAP2_like"/>
    <property type="match status" value="1"/>
</dbReference>
<comment type="caution">
    <text evidence="8">The sequence shown here is derived from an EMBL/GenBank/DDBJ whole genome shotgun (WGS) entry which is preliminary data.</text>
</comment>
<evidence type="ECO:0000259" key="7">
    <source>
        <dbReference type="PROSITE" id="PS50146"/>
    </source>
</evidence>
<dbReference type="SMART" id="SM00014">
    <property type="entry name" value="acidPPc"/>
    <property type="match status" value="1"/>
</dbReference>
<dbReference type="SMART" id="SM00046">
    <property type="entry name" value="DAGKc"/>
    <property type="match status" value="1"/>
</dbReference>
<evidence type="ECO:0000256" key="3">
    <source>
        <dbReference type="ARBA" id="ARBA00022692"/>
    </source>
</evidence>
<proteinExistence type="predicted"/>
<dbReference type="Gene3D" id="3.40.50.10330">
    <property type="entry name" value="Probable inorganic polyphosphate/atp-NAD kinase, domain 1"/>
    <property type="match status" value="1"/>
</dbReference>
<evidence type="ECO:0000256" key="6">
    <source>
        <dbReference type="ARBA" id="ARBA00023136"/>
    </source>
</evidence>
<dbReference type="PANTHER" id="PTHR14969:SF62">
    <property type="entry name" value="DECAPRENYLPHOSPHORYL-5-PHOSPHORIBOSE PHOSPHATASE RV3807C-RELATED"/>
    <property type="match status" value="1"/>
</dbReference>
<dbReference type="Proteomes" id="UP001500432">
    <property type="component" value="Unassembled WGS sequence"/>
</dbReference>
<reference evidence="8 9" key="1">
    <citation type="journal article" date="2019" name="Int. J. Syst. Evol. Microbiol.">
        <title>The Global Catalogue of Microorganisms (GCM) 10K type strain sequencing project: providing services to taxonomists for standard genome sequencing and annotation.</title>
        <authorList>
            <consortium name="The Broad Institute Genomics Platform"/>
            <consortium name="The Broad Institute Genome Sequencing Center for Infectious Disease"/>
            <person name="Wu L."/>
            <person name="Ma J."/>
        </authorList>
    </citation>
    <scope>NUCLEOTIDE SEQUENCE [LARGE SCALE GENOMIC DNA]</scope>
    <source>
        <strain evidence="8 9">JCM 16034</strain>
    </source>
</reference>
<keyword evidence="8" id="KW-0808">Transferase</keyword>
<dbReference type="PROSITE" id="PS50146">
    <property type="entry name" value="DAGK"/>
    <property type="match status" value="1"/>
</dbReference>
<evidence type="ECO:0000313" key="8">
    <source>
        <dbReference type="EMBL" id="GAA2201454.1"/>
    </source>
</evidence>
<evidence type="ECO:0000256" key="2">
    <source>
        <dbReference type="ARBA" id="ARBA00022475"/>
    </source>
</evidence>
<accession>A0ABN3BX77</accession>
<keyword evidence="5" id="KW-1133">Transmembrane helix</keyword>
<dbReference type="SUPFAM" id="SSF111331">
    <property type="entry name" value="NAD kinase/diacylglycerol kinase-like"/>
    <property type="match status" value="1"/>
</dbReference>
<keyword evidence="9" id="KW-1185">Reference proteome</keyword>
<dbReference type="InterPro" id="IPR016064">
    <property type="entry name" value="NAD/diacylglycerol_kinase_sf"/>
</dbReference>
<organism evidence="8 9">
    <name type="scientific">Sinomonas flava</name>
    <dbReference type="NCBI Taxonomy" id="496857"/>
    <lineage>
        <taxon>Bacteria</taxon>
        <taxon>Bacillati</taxon>
        <taxon>Actinomycetota</taxon>
        <taxon>Actinomycetes</taxon>
        <taxon>Micrococcales</taxon>
        <taxon>Micrococcaceae</taxon>
        <taxon>Sinomonas</taxon>
    </lineage>
</organism>
<feature type="domain" description="DAGKc" evidence="7">
    <location>
        <begin position="208"/>
        <end position="333"/>
    </location>
</feature>
<evidence type="ECO:0000313" key="9">
    <source>
        <dbReference type="Proteomes" id="UP001500432"/>
    </source>
</evidence>